<reference evidence="1" key="1">
    <citation type="submission" date="2018-05" db="EMBL/GenBank/DDBJ databases">
        <authorList>
            <person name="Lanie J.A."/>
            <person name="Ng W.-L."/>
            <person name="Kazmierczak K.M."/>
            <person name="Andrzejewski T.M."/>
            <person name="Davidsen T.M."/>
            <person name="Wayne K.J."/>
            <person name="Tettelin H."/>
            <person name="Glass J.I."/>
            <person name="Rusch D."/>
            <person name="Podicherti R."/>
            <person name="Tsui H.-C.T."/>
            <person name="Winkler M.E."/>
        </authorList>
    </citation>
    <scope>NUCLEOTIDE SEQUENCE</scope>
</reference>
<accession>A0A383E906</accession>
<name>A0A383E906_9ZZZZ</name>
<evidence type="ECO:0000313" key="1">
    <source>
        <dbReference type="EMBL" id="SVE53104.1"/>
    </source>
</evidence>
<sequence>SNRTFGVLYELLQTNMSAIPALGFYARPTRTSRTQHKNTANKSMKNRDCMKSHVELSKPDLNCANNQFQNHKKFQCSTPNISEVMVDLRFPIVIHKGKSCLCFTAEIDMGRYDTERGLDGDGFPCLVLGYGPTHSQRRPPERATTMCHRAPNSFCSLVFILYIYMSGQDFACLW</sequence>
<dbReference type="EMBL" id="UINC01223774">
    <property type="protein sequence ID" value="SVE53104.1"/>
    <property type="molecule type" value="Genomic_DNA"/>
</dbReference>
<feature type="non-terminal residue" evidence="1">
    <location>
        <position position="1"/>
    </location>
</feature>
<gene>
    <name evidence="1" type="ORF">METZ01_LOCUS505958</name>
</gene>
<dbReference type="AlphaFoldDB" id="A0A383E906"/>
<protein>
    <submittedName>
        <fullName evidence="1">Uncharacterized protein</fullName>
    </submittedName>
</protein>
<proteinExistence type="predicted"/>
<organism evidence="1">
    <name type="scientific">marine metagenome</name>
    <dbReference type="NCBI Taxonomy" id="408172"/>
    <lineage>
        <taxon>unclassified sequences</taxon>
        <taxon>metagenomes</taxon>
        <taxon>ecological metagenomes</taxon>
    </lineage>
</organism>